<dbReference type="EMBL" id="JAWDEY010000002">
    <property type="protein sequence ID" value="KAK6590905.1"/>
    <property type="molecule type" value="Genomic_DNA"/>
</dbReference>
<comment type="caution">
    <text evidence="2">The sequence shown here is derived from an EMBL/GenBank/DDBJ whole genome shotgun (WGS) entry which is preliminary data.</text>
</comment>
<evidence type="ECO:0000313" key="3">
    <source>
        <dbReference type="Proteomes" id="UP001311799"/>
    </source>
</evidence>
<accession>A0AAV9Y333</accession>
<protein>
    <recommendedName>
        <fullName evidence="4">Ubiquitin-like domain-containing protein</fullName>
    </recommendedName>
</protein>
<reference evidence="2 3" key="1">
    <citation type="submission" date="2023-10" db="EMBL/GenBank/DDBJ databases">
        <title>Comparative genomics analysis reveals potential genetic determinants of host preference in Cryptosporidium xiaoi.</title>
        <authorList>
            <person name="Xiao L."/>
            <person name="Li J."/>
        </authorList>
    </citation>
    <scope>NUCLEOTIDE SEQUENCE [LARGE SCALE GENOMIC DNA]</scope>
    <source>
        <strain evidence="2 3">52996</strain>
    </source>
</reference>
<dbReference type="AlphaFoldDB" id="A0AAV9Y333"/>
<feature type="compositionally biased region" description="Low complexity" evidence="1">
    <location>
        <begin position="61"/>
        <end position="73"/>
    </location>
</feature>
<evidence type="ECO:0008006" key="4">
    <source>
        <dbReference type="Google" id="ProtNLM"/>
    </source>
</evidence>
<sequence>MKKRNKFNALFHFNLKKLTPFITFIILLTGIQFDDSVQVNQKYLNMKYKTLYDGDSYSSQYSSTDDSLSSEESAQFSTKEKDKEKKRKRNLDFVEHGVNELDYRRPGPTSQKAVYPDNYFSLRGAEIHSNSDVDLEGLFDLSDYNNNKRITEKYRLIDEFVPHKYKYAIGATKRDRYYDIKKTSEKKLVLLITPKNFFADKDGKLVLLPSLALKTKSNSKVSALLAKIEQIMNKAYPSFSIERVRHLRSKIILDKNVSDFKISDLKIKNGDELSVTFKDMPEFLEDNQLPSIKIEDDKDRNVDELFDIEDELPLTPVGAIESDYFESQEGLTVHNNPITSTKNYGLLTNNDTVITNEISDVKTSQLPNKTYENISGDSIDNELIKDSLEKYEYTSNVSDKLRLIDSDIELYKNEIDSERAVEPEQIIPNDEIETSVPKDDSFKCNYKIYFKSNRDGDEMGFKFVEIDKIIAENNNKTTNIGSKNNAISEKIETIELDNCVIGSLVKSVKDKAININRDYLLIGLKHYGTDINLLDYIKTPEKSLFDIGIKPGDRFEAQLVENIKEDKLFDYDISITELDSDLSTNKTSVKLIPSNNTTSLLIYVESNLSKPSKIEHYSIKQKVSLDDVKNIDLTSGLEKKIGGSKILKPISVNALMHTPIYLLIKRLKYDMNIDKKTDVIFICGEKIINTKSEVPISVLSGICVLRFNI</sequence>
<organism evidence="2 3">
    <name type="scientific">Cryptosporidium xiaoi</name>
    <dbReference type="NCBI Taxonomy" id="659607"/>
    <lineage>
        <taxon>Eukaryota</taxon>
        <taxon>Sar</taxon>
        <taxon>Alveolata</taxon>
        <taxon>Apicomplexa</taxon>
        <taxon>Conoidasida</taxon>
        <taxon>Coccidia</taxon>
        <taxon>Eucoccidiorida</taxon>
        <taxon>Eimeriorina</taxon>
        <taxon>Cryptosporidiidae</taxon>
        <taxon>Cryptosporidium</taxon>
    </lineage>
</organism>
<keyword evidence="3" id="KW-1185">Reference proteome</keyword>
<name>A0AAV9Y333_9CRYT</name>
<dbReference type="Proteomes" id="UP001311799">
    <property type="component" value="Unassembled WGS sequence"/>
</dbReference>
<evidence type="ECO:0000256" key="1">
    <source>
        <dbReference type="SAM" id="MobiDB-lite"/>
    </source>
</evidence>
<proteinExistence type="predicted"/>
<evidence type="ECO:0000313" key="2">
    <source>
        <dbReference type="EMBL" id="KAK6590905.1"/>
    </source>
</evidence>
<feature type="region of interest" description="Disordered" evidence="1">
    <location>
        <begin position="61"/>
        <end position="89"/>
    </location>
</feature>
<gene>
    <name evidence="2" type="ORF">RS030_111850</name>
</gene>